<dbReference type="EMBL" id="CAJVQC010022518">
    <property type="protein sequence ID" value="CAG8718337.1"/>
    <property type="molecule type" value="Genomic_DNA"/>
</dbReference>
<feature type="non-terminal residue" evidence="1">
    <location>
        <position position="1"/>
    </location>
</feature>
<reference evidence="1" key="1">
    <citation type="submission" date="2021-06" db="EMBL/GenBank/DDBJ databases">
        <authorList>
            <person name="Kallberg Y."/>
            <person name="Tangrot J."/>
            <person name="Rosling A."/>
        </authorList>
    </citation>
    <scope>NUCLEOTIDE SEQUENCE</scope>
    <source>
        <strain evidence="1">MA461A</strain>
    </source>
</reference>
<keyword evidence="2" id="KW-1185">Reference proteome</keyword>
<evidence type="ECO:0000313" key="1">
    <source>
        <dbReference type="EMBL" id="CAG8718337.1"/>
    </source>
</evidence>
<accession>A0ACA9PP91</accession>
<protein>
    <submittedName>
        <fullName evidence="1">20813_t:CDS:1</fullName>
    </submittedName>
</protein>
<comment type="caution">
    <text evidence="1">The sequence shown here is derived from an EMBL/GenBank/DDBJ whole genome shotgun (WGS) entry which is preliminary data.</text>
</comment>
<organism evidence="1 2">
    <name type="scientific">Racocetra persica</name>
    <dbReference type="NCBI Taxonomy" id="160502"/>
    <lineage>
        <taxon>Eukaryota</taxon>
        <taxon>Fungi</taxon>
        <taxon>Fungi incertae sedis</taxon>
        <taxon>Mucoromycota</taxon>
        <taxon>Glomeromycotina</taxon>
        <taxon>Glomeromycetes</taxon>
        <taxon>Diversisporales</taxon>
        <taxon>Gigasporaceae</taxon>
        <taxon>Racocetra</taxon>
    </lineage>
</organism>
<evidence type="ECO:0000313" key="2">
    <source>
        <dbReference type="Proteomes" id="UP000789920"/>
    </source>
</evidence>
<dbReference type="Proteomes" id="UP000789920">
    <property type="component" value="Unassembled WGS sequence"/>
</dbReference>
<proteinExistence type="predicted"/>
<name>A0ACA9PP91_9GLOM</name>
<gene>
    <name evidence="1" type="ORF">RPERSI_LOCUS11084</name>
</gene>
<sequence length="256" mass="28770">EIPEYVNLKEKDTCTVCQDIISPTLQELITILTCWHFFHKKCINYWVVDLKLFCSNCRNEENTKNKTVENLINTEINIDNDENFGTITIIPTTLTMPMVFISNTLTTPIISIMPIASTASTIPTIPIPLALTTSLVSATFMIPAISFFTEPTSTESIYVEPTYAESIYNESTYTESIISVASTSLVLTVIRKDKNFQEIFKQLKTPVNNISEVISSSEDTSIVEKNNTTSSLVLLYNKANRNKKHTIYANQAEILS</sequence>